<keyword evidence="10" id="KW-0408">Iron</keyword>
<evidence type="ECO:0000256" key="2">
    <source>
        <dbReference type="ARBA" id="ARBA00004651"/>
    </source>
</evidence>
<reference evidence="15 16" key="1">
    <citation type="submission" date="2019-12" db="EMBL/GenBank/DDBJ databases">
        <title>Rhizobium genotypes associated with high levels of biological nitrogen fixation by grain legumes in a temperate-maritime cropping system.</title>
        <authorList>
            <person name="Maluk M."/>
            <person name="Francesc Ferrando Molina F."/>
            <person name="Lopez Del Egido L."/>
            <person name="Lafos M."/>
            <person name="Langarica-Fuentes A."/>
            <person name="Gebre Yohannes G."/>
            <person name="Young M.W."/>
            <person name="Martin P."/>
            <person name="Gantlett R."/>
            <person name="Kenicer G."/>
            <person name="Hawes C."/>
            <person name="Begg G.S."/>
            <person name="Quilliam R.S."/>
            <person name="Squire G.R."/>
            <person name="Poole P.S."/>
            <person name="Young P.W."/>
            <person name="Iannetta P.M."/>
            <person name="James E.K."/>
        </authorList>
    </citation>
    <scope>NUCLEOTIDE SEQUENCE [LARGE SCALE GENOMIC DNA]</scope>
    <source>
        <strain evidence="15 16">JHI1096</strain>
    </source>
</reference>
<dbReference type="GO" id="GO:0009055">
    <property type="term" value="F:electron transfer activity"/>
    <property type="evidence" value="ECO:0007669"/>
    <property type="project" value="InterPro"/>
</dbReference>
<comment type="cofactor">
    <cofactor evidence="1">
        <name>heme b</name>
        <dbReference type="ChEBI" id="CHEBI:60344"/>
    </cofactor>
</comment>
<evidence type="ECO:0000256" key="12">
    <source>
        <dbReference type="ARBA" id="ARBA00037975"/>
    </source>
</evidence>
<evidence type="ECO:0000256" key="11">
    <source>
        <dbReference type="ARBA" id="ARBA00023136"/>
    </source>
</evidence>
<dbReference type="PANTHER" id="PTHR30529">
    <property type="entry name" value="CYTOCHROME B561"/>
    <property type="match status" value="1"/>
</dbReference>
<dbReference type="GO" id="GO:0022904">
    <property type="term" value="P:respiratory electron transport chain"/>
    <property type="evidence" value="ECO:0007669"/>
    <property type="project" value="InterPro"/>
</dbReference>
<evidence type="ECO:0000256" key="5">
    <source>
        <dbReference type="ARBA" id="ARBA00022617"/>
    </source>
</evidence>
<dbReference type="EMBL" id="WUEZ01000032">
    <property type="protein sequence ID" value="NEI37219.1"/>
    <property type="molecule type" value="Genomic_DNA"/>
</dbReference>
<comment type="caution">
    <text evidence="15">The sequence shown here is derived from an EMBL/GenBank/DDBJ whole genome shotgun (WGS) entry which is preliminary data.</text>
</comment>
<keyword evidence="9 13" id="KW-1133">Transmembrane helix</keyword>
<dbReference type="GO" id="GO:0005886">
    <property type="term" value="C:plasma membrane"/>
    <property type="evidence" value="ECO:0007669"/>
    <property type="project" value="UniProtKB-SubCell"/>
</dbReference>
<evidence type="ECO:0000256" key="1">
    <source>
        <dbReference type="ARBA" id="ARBA00001970"/>
    </source>
</evidence>
<accession>A0A6P0BBH2</accession>
<feature type="domain" description="Cytochrome b561 bacterial/Ni-hydrogenase" evidence="14">
    <location>
        <begin position="11"/>
        <end position="166"/>
    </location>
</feature>
<organism evidence="15 16">
    <name type="scientific">Rhizobium leguminosarum</name>
    <dbReference type="NCBI Taxonomy" id="384"/>
    <lineage>
        <taxon>Bacteria</taxon>
        <taxon>Pseudomonadati</taxon>
        <taxon>Pseudomonadota</taxon>
        <taxon>Alphaproteobacteria</taxon>
        <taxon>Hyphomicrobiales</taxon>
        <taxon>Rhizobiaceae</taxon>
        <taxon>Rhizobium/Agrobacterium group</taxon>
        <taxon>Rhizobium</taxon>
    </lineage>
</organism>
<comment type="subcellular location">
    <subcellularLocation>
        <location evidence="2">Cell membrane</location>
        <topology evidence="2">Multi-pass membrane protein</topology>
    </subcellularLocation>
</comment>
<keyword evidence="8" id="KW-0249">Electron transport</keyword>
<comment type="similarity">
    <text evidence="12">Belongs to the cytochrome b561 family.</text>
</comment>
<keyword evidence="7" id="KW-0479">Metal-binding</keyword>
<dbReference type="GO" id="GO:0046872">
    <property type="term" value="F:metal ion binding"/>
    <property type="evidence" value="ECO:0007669"/>
    <property type="project" value="UniProtKB-KW"/>
</dbReference>
<evidence type="ECO:0000259" key="14">
    <source>
        <dbReference type="Pfam" id="PF01292"/>
    </source>
</evidence>
<keyword evidence="4" id="KW-1003">Cell membrane</keyword>
<feature type="transmembrane region" description="Helical" evidence="13">
    <location>
        <begin position="134"/>
        <end position="156"/>
    </location>
</feature>
<dbReference type="InterPro" id="IPR052168">
    <property type="entry name" value="Cytochrome_b561_oxidase"/>
</dbReference>
<evidence type="ECO:0000256" key="3">
    <source>
        <dbReference type="ARBA" id="ARBA00022448"/>
    </source>
</evidence>
<evidence type="ECO:0000313" key="15">
    <source>
        <dbReference type="EMBL" id="NEI37219.1"/>
    </source>
</evidence>
<dbReference type="AlphaFoldDB" id="A0A6P0BBH2"/>
<sequence length="168" mass="18295">MPPDTANLASYSLPQRILHWLTAALVIYNLLLPDGMSEWRRSVRRTGSASLEQVAGANIHAYVGIAILFLIGIRLVLRFVQGAPPAPPQEPAIFGLAAKAAHAALYFLLVALPVTGMAAFYLDYDGAGDVHAEVLKVILWVLIAAHVLGALVHQFYWKTNVLRRMTVG</sequence>
<evidence type="ECO:0000256" key="10">
    <source>
        <dbReference type="ARBA" id="ARBA00023004"/>
    </source>
</evidence>
<dbReference type="Proteomes" id="UP000471560">
    <property type="component" value="Unassembled WGS sequence"/>
</dbReference>
<dbReference type="GO" id="GO:0020037">
    <property type="term" value="F:heme binding"/>
    <property type="evidence" value="ECO:0007669"/>
    <property type="project" value="TreeGrafter"/>
</dbReference>
<protein>
    <submittedName>
        <fullName evidence="15">Cytochrome b</fullName>
    </submittedName>
</protein>
<dbReference type="InterPro" id="IPR011577">
    <property type="entry name" value="Cyt_b561_bac/Ni-Hgenase"/>
</dbReference>
<evidence type="ECO:0000256" key="6">
    <source>
        <dbReference type="ARBA" id="ARBA00022692"/>
    </source>
</evidence>
<feature type="transmembrane region" description="Helical" evidence="13">
    <location>
        <begin position="100"/>
        <end position="122"/>
    </location>
</feature>
<evidence type="ECO:0000256" key="4">
    <source>
        <dbReference type="ARBA" id="ARBA00022475"/>
    </source>
</evidence>
<dbReference type="Gene3D" id="1.20.950.20">
    <property type="entry name" value="Transmembrane di-heme cytochromes, Chain C"/>
    <property type="match status" value="1"/>
</dbReference>
<dbReference type="Pfam" id="PF01292">
    <property type="entry name" value="Ni_hydr_CYTB"/>
    <property type="match status" value="1"/>
</dbReference>
<gene>
    <name evidence="15" type="ORF">GR204_25095</name>
</gene>
<evidence type="ECO:0000256" key="7">
    <source>
        <dbReference type="ARBA" id="ARBA00022723"/>
    </source>
</evidence>
<dbReference type="InterPro" id="IPR016174">
    <property type="entry name" value="Di-haem_cyt_TM"/>
</dbReference>
<proteinExistence type="inferred from homology"/>
<dbReference type="RefSeq" id="WP_164578160.1">
    <property type="nucleotide sequence ID" value="NZ_CAXUSC020000001.1"/>
</dbReference>
<evidence type="ECO:0000256" key="9">
    <source>
        <dbReference type="ARBA" id="ARBA00022989"/>
    </source>
</evidence>
<keyword evidence="5" id="KW-0349">Heme</keyword>
<dbReference type="SUPFAM" id="SSF81342">
    <property type="entry name" value="Transmembrane di-heme cytochromes"/>
    <property type="match status" value="1"/>
</dbReference>
<keyword evidence="3" id="KW-0813">Transport</keyword>
<keyword evidence="6 13" id="KW-0812">Transmembrane</keyword>
<evidence type="ECO:0000256" key="13">
    <source>
        <dbReference type="SAM" id="Phobius"/>
    </source>
</evidence>
<keyword evidence="11 13" id="KW-0472">Membrane</keyword>
<feature type="transmembrane region" description="Helical" evidence="13">
    <location>
        <begin position="17"/>
        <end position="36"/>
    </location>
</feature>
<dbReference type="PANTHER" id="PTHR30529:SF1">
    <property type="entry name" value="CYTOCHROME B561 HOMOLOG 2"/>
    <property type="match status" value="1"/>
</dbReference>
<evidence type="ECO:0000313" key="16">
    <source>
        <dbReference type="Proteomes" id="UP000471560"/>
    </source>
</evidence>
<feature type="transmembrane region" description="Helical" evidence="13">
    <location>
        <begin position="57"/>
        <end position="80"/>
    </location>
</feature>
<evidence type="ECO:0000256" key="8">
    <source>
        <dbReference type="ARBA" id="ARBA00022982"/>
    </source>
</evidence>
<name>A0A6P0BBH2_RHILE</name>